<feature type="transmembrane region" description="Helical" evidence="8">
    <location>
        <begin position="51"/>
        <end position="70"/>
    </location>
</feature>
<feature type="transmembrane region" description="Helical" evidence="8">
    <location>
        <begin position="123"/>
        <end position="144"/>
    </location>
</feature>
<dbReference type="InterPro" id="IPR006639">
    <property type="entry name" value="Preselin/SPP"/>
</dbReference>
<feature type="region of interest" description="Disordered" evidence="7">
    <location>
        <begin position="356"/>
        <end position="377"/>
    </location>
</feature>
<evidence type="ECO:0000313" key="10">
    <source>
        <dbReference type="Proteomes" id="UP000695562"/>
    </source>
</evidence>
<dbReference type="EMBL" id="AJWJ01000061">
    <property type="protein sequence ID" value="KAF2076425.1"/>
    <property type="molecule type" value="Genomic_DNA"/>
</dbReference>
<evidence type="ECO:0008006" key="11">
    <source>
        <dbReference type="Google" id="ProtNLM"/>
    </source>
</evidence>
<name>A0A8J4V0Y1_9MYCE</name>
<dbReference type="PANTHER" id="PTHR12174:SF22">
    <property type="entry name" value="SIGNAL PEPTIDE PEPTIDASE-LIKE 3"/>
    <property type="match status" value="1"/>
</dbReference>
<dbReference type="GO" id="GO:0030660">
    <property type="term" value="C:Golgi-associated vesicle membrane"/>
    <property type="evidence" value="ECO:0007669"/>
    <property type="project" value="TreeGrafter"/>
</dbReference>
<dbReference type="Proteomes" id="UP000695562">
    <property type="component" value="Unassembled WGS sequence"/>
</dbReference>
<evidence type="ECO:0000256" key="6">
    <source>
        <dbReference type="ARBA" id="ARBA00023136"/>
    </source>
</evidence>
<evidence type="ECO:0000256" key="4">
    <source>
        <dbReference type="ARBA" id="ARBA00022801"/>
    </source>
</evidence>
<evidence type="ECO:0000256" key="7">
    <source>
        <dbReference type="SAM" id="MobiDB-lite"/>
    </source>
</evidence>
<gene>
    <name evidence="9" type="ORF">CYY_002282</name>
</gene>
<evidence type="ECO:0000256" key="5">
    <source>
        <dbReference type="ARBA" id="ARBA00022989"/>
    </source>
</evidence>
<sequence length="401" mass="45634">MALDRWLTLIDPASFLIIFSALFIIYYGSYRSFIFHNENFQIFKDNNQVPSILYILFPIVGSIMLISLFYFLNIMYYLLIFIISFSSLVSLTYVLNSPFQTIFKKFSIPDYSKKIKLSDDEDFTVTTSMGVAFIATLCLCIGWFFSNHYLFVNILSIGTSIAALSFIRLNNLKALTIFLWCFLLYDVFWVFISKYIFGTSVMESVAVQVMDKFYLPMLITFPKFFGKGGGSSLGNGDYVLPGIFICQLYFLDKYYHFSERESASPFSLKNLGYFKISLLSYTVGLIFSLVMVIATERGQPALLYLVPMITIPTIVVAYKRDQLALIMKPVPKPKQENDSMESLIISNINDDDGDDHDGNIMSMNIMNSSSGSNSNSNNNNSILINSISKNNNNDHDDDLFT</sequence>
<accession>A0A8J4V0Y1</accession>
<evidence type="ECO:0000256" key="3">
    <source>
        <dbReference type="ARBA" id="ARBA00022692"/>
    </source>
</evidence>
<dbReference type="GO" id="GO:0098554">
    <property type="term" value="C:cytoplasmic side of endoplasmic reticulum membrane"/>
    <property type="evidence" value="ECO:0007669"/>
    <property type="project" value="TreeGrafter"/>
</dbReference>
<feature type="transmembrane region" description="Helical" evidence="8">
    <location>
        <begin position="301"/>
        <end position="318"/>
    </location>
</feature>
<feature type="transmembrane region" description="Helical" evidence="8">
    <location>
        <begin position="76"/>
        <end position="95"/>
    </location>
</feature>
<reference evidence="9" key="1">
    <citation type="submission" date="2020-01" db="EMBL/GenBank/DDBJ databases">
        <title>Development of genomics and gene disruption for Polysphondylium violaceum indicates a role for the polyketide synthase stlB in stalk morphogenesis.</title>
        <authorList>
            <person name="Narita B."/>
            <person name="Kawabe Y."/>
            <person name="Kin K."/>
            <person name="Saito T."/>
            <person name="Gibbs R."/>
            <person name="Kuspa A."/>
            <person name="Muzny D."/>
            <person name="Queller D."/>
            <person name="Richards S."/>
            <person name="Strassman J."/>
            <person name="Sucgang R."/>
            <person name="Worley K."/>
            <person name="Schaap P."/>
        </authorList>
    </citation>
    <scope>NUCLEOTIDE SEQUENCE</scope>
    <source>
        <strain evidence="9">QSvi11</strain>
    </source>
</reference>
<dbReference type="SMART" id="SM00730">
    <property type="entry name" value="PSN"/>
    <property type="match status" value="1"/>
</dbReference>
<dbReference type="PANTHER" id="PTHR12174">
    <property type="entry name" value="SIGNAL PEPTIDE PEPTIDASE"/>
    <property type="match status" value="1"/>
</dbReference>
<keyword evidence="6 8" id="KW-0472">Membrane</keyword>
<keyword evidence="5 8" id="KW-1133">Transmembrane helix</keyword>
<keyword evidence="3 8" id="KW-0812">Transmembrane</keyword>
<feature type="transmembrane region" description="Helical" evidence="8">
    <location>
        <begin position="276"/>
        <end position="295"/>
    </location>
</feature>
<protein>
    <recommendedName>
        <fullName evidence="11">Peptidase A22B family protein</fullName>
    </recommendedName>
</protein>
<proteinExistence type="inferred from homology"/>
<feature type="transmembrane region" description="Helical" evidence="8">
    <location>
        <begin position="174"/>
        <end position="192"/>
    </location>
</feature>
<organism evidence="9 10">
    <name type="scientific">Polysphondylium violaceum</name>
    <dbReference type="NCBI Taxonomy" id="133409"/>
    <lineage>
        <taxon>Eukaryota</taxon>
        <taxon>Amoebozoa</taxon>
        <taxon>Evosea</taxon>
        <taxon>Eumycetozoa</taxon>
        <taxon>Dictyostelia</taxon>
        <taxon>Dictyosteliales</taxon>
        <taxon>Dictyosteliaceae</taxon>
        <taxon>Polysphondylium</taxon>
    </lineage>
</organism>
<keyword evidence="4" id="KW-0378">Hydrolase</keyword>
<dbReference type="GO" id="GO:0033619">
    <property type="term" value="P:membrane protein proteolysis"/>
    <property type="evidence" value="ECO:0007669"/>
    <property type="project" value="TreeGrafter"/>
</dbReference>
<feature type="compositionally biased region" description="Low complexity" evidence="7">
    <location>
        <begin position="359"/>
        <end position="377"/>
    </location>
</feature>
<feature type="transmembrane region" description="Helical" evidence="8">
    <location>
        <begin position="150"/>
        <end position="167"/>
    </location>
</feature>
<evidence type="ECO:0000256" key="8">
    <source>
        <dbReference type="SAM" id="Phobius"/>
    </source>
</evidence>
<evidence type="ECO:0000313" key="9">
    <source>
        <dbReference type="EMBL" id="KAF2076425.1"/>
    </source>
</evidence>
<dbReference type="GO" id="GO:0042500">
    <property type="term" value="F:aspartic endopeptidase activity, intramembrane cleaving"/>
    <property type="evidence" value="ECO:0007669"/>
    <property type="project" value="InterPro"/>
</dbReference>
<evidence type="ECO:0000256" key="2">
    <source>
        <dbReference type="ARBA" id="ARBA00006859"/>
    </source>
</evidence>
<dbReference type="GO" id="GO:0098553">
    <property type="term" value="C:lumenal side of endoplasmic reticulum membrane"/>
    <property type="evidence" value="ECO:0007669"/>
    <property type="project" value="TreeGrafter"/>
</dbReference>
<dbReference type="OrthoDB" id="19565at2759"/>
<feature type="transmembrane region" description="Helical" evidence="8">
    <location>
        <begin position="238"/>
        <end position="255"/>
    </location>
</feature>
<dbReference type="InterPro" id="IPR007369">
    <property type="entry name" value="Peptidase_A22B_SPP"/>
</dbReference>
<evidence type="ECO:0000256" key="1">
    <source>
        <dbReference type="ARBA" id="ARBA00004127"/>
    </source>
</evidence>
<dbReference type="Pfam" id="PF04258">
    <property type="entry name" value="Peptidase_A22B"/>
    <property type="match status" value="1"/>
</dbReference>
<feature type="transmembrane region" description="Helical" evidence="8">
    <location>
        <begin position="12"/>
        <end position="30"/>
    </location>
</feature>
<dbReference type="AlphaFoldDB" id="A0A8J4V0Y1"/>
<comment type="similarity">
    <text evidence="2">Belongs to the peptidase A22B family.</text>
</comment>
<keyword evidence="10" id="KW-1185">Reference proteome</keyword>
<dbReference type="GO" id="GO:0006465">
    <property type="term" value="P:signal peptide processing"/>
    <property type="evidence" value="ECO:0007669"/>
    <property type="project" value="TreeGrafter"/>
</dbReference>
<comment type="subcellular location">
    <subcellularLocation>
        <location evidence="1">Endomembrane system</location>
        <topology evidence="1">Multi-pass membrane protein</topology>
    </subcellularLocation>
</comment>
<comment type="caution">
    <text evidence="9">The sequence shown here is derived from an EMBL/GenBank/DDBJ whole genome shotgun (WGS) entry which is preliminary data.</text>
</comment>